<gene>
    <name evidence="1" type="ORF">E0946_06275</name>
</gene>
<dbReference type="EMBL" id="SMOG01000024">
    <property type="protein sequence ID" value="TDF72577.1"/>
    <property type="molecule type" value="Genomic_DNA"/>
</dbReference>
<keyword evidence="2" id="KW-1185">Reference proteome</keyword>
<dbReference type="Proteomes" id="UP000294588">
    <property type="component" value="Unassembled WGS sequence"/>
</dbReference>
<proteinExistence type="predicted"/>
<accession>A0AC61QHY9</accession>
<comment type="caution">
    <text evidence="1">The sequence shown here is derived from an EMBL/GenBank/DDBJ whole genome shotgun (WGS) entry which is preliminary data.</text>
</comment>
<reference evidence="1" key="1">
    <citation type="submission" date="2019-03" db="EMBL/GenBank/DDBJ databases">
        <title>Candidatus Syntrophosphaera thermopropionivorans: a novel player in syntrophic propionate oxidation during anaerobic digestion.</title>
        <authorList>
            <person name="Dyksma S."/>
        </authorList>
    </citation>
    <scope>NUCLEOTIDE SEQUENCE</scope>
    <source>
        <strain evidence="1">W5</strain>
    </source>
</reference>
<name>A0AC61QHY9_9BACT</name>
<organism evidence="1 2">
    <name type="scientific">Candidatus Syntrophosphaera thermopropionivorans</name>
    <dbReference type="NCBI Taxonomy" id="2593015"/>
    <lineage>
        <taxon>Bacteria</taxon>
        <taxon>Pseudomonadati</taxon>
        <taxon>Candidatus Cloacimonadota</taxon>
        <taxon>Candidatus Cloacimonadia</taxon>
        <taxon>Candidatus Cloacimonadales</taxon>
        <taxon>Candidatus Cloacimonadaceae</taxon>
        <taxon>Candidatus Syntrophosphaera</taxon>
    </lineage>
</organism>
<evidence type="ECO:0000313" key="1">
    <source>
        <dbReference type="EMBL" id="TDF72577.1"/>
    </source>
</evidence>
<protein>
    <submittedName>
        <fullName evidence="1">Insulinase family protein</fullName>
    </submittedName>
</protein>
<sequence>MSESLIKPAISGFLSNGLKYIFQSGNSEPVICLQLYIKIGSAWEKEDEAGFAHFMEHLTFKSTDRFPSNQIAAYIYKFGGSINAYTDFDCTCYYISLPSEFVKEGLQVLAELAMHSTFTEEDVELEKDIILEEMIQNTLDPETNFIQFIQSAAFANHPLKKPILGTEESINKASYERLRGFYHKYYQPHNSFLVIAGQADFDQLKSMIEAFFGDWKSHSKIIFPDYKQFLEPIFPPLPYLWKASSQIFIAFVLPELSDKHPLSNAMLIAIRYLAIGRSSRLFKRLVVEEKLASAVKVSSISGIMTGVSAIVVYPINERSIPRIRNIFQIEYETILQGELDLSEIELIKKDVINTWRYGFECMEDLAEMIGDEEFIDGYENLYNYDEKIVSLNLEDVRKVITHYWQPSYLQIIQQTPNPTSIPSSNNIYPRRTMSSSSIPELKLADSLPNPIPYQKIRPDFYSARLDNGFTLLYRYLPDRPINGFALATDICQLNEDKNQRGLNYLCSSALLHSSQNYSADEILSLYRLYGVSLKVEHSLDTTIFRGKCFHKELVPALTLMEELIFHPAFEEKYINLLKAAAIDMLRRDKQMPYSEAFYHWFYLLFGANSPYGRYSGNISDLKRHNLEAVENWYKTNYRPDHFSLAVIGSLEPDKFFSTAPQIFKKPAPSENWIGNNPELPQPIKKHKIISHKNSPQAIIHLGGFAPAAKDRVNSTAFYLLSQIIGGDMDSRLFNIVREKKGYAYQTGFEYNCAHNIGYWFAYAYCEPEVFNQCLKLILQILQEVKDYGVTEIELINAQNYLCGMNRFEAENLSVQAMSISSLSALGYEPEYYFQREERIRSVDLKTISNLAQNWLTKDNIWIYIYL</sequence>
<evidence type="ECO:0000313" key="2">
    <source>
        <dbReference type="Proteomes" id="UP000294588"/>
    </source>
</evidence>